<proteinExistence type="predicted"/>
<dbReference type="OrthoDB" id="4760806at2"/>
<dbReference type="Pfam" id="PF13739">
    <property type="entry name" value="PdaC"/>
    <property type="match status" value="1"/>
</dbReference>
<feature type="region of interest" description="Disordered" evidence="1">
    <location>
        <begin position="81"/>
        <end position="100"/>
    </location>
</feature>
<evidence type="ECO:0000259" key="2">
    <source>
        <dbReference type="Pfam" id="PF13739"/>
    </source>
</evidence>
<evidence type="ECO:0000313" key="4">
    <source>
        <dbReference type="Proteomes" id="UP000316343"/>
    </source>
</evidence>
<protein>
    <submittedName>
        <fullName evidence="3">DUF3298 and DUF4163 domain-containing protein</fullName>
    </submittedName>
</protein>
<evidence type="ECO:0000313" key="3">
    <source>
        <dbReference type="EMBL" id="TRD10730.1"/>
    </source>
</evidence>
<comment type="caution">
    <text evidence="3">The sequence shown here is derived from an EMBL/GenBank/DDBJ whole genome shotgun (WGS) entry which is preliminary data.</text>
</comment>
<keyword evidence="4" id="KW-1185">Reference proteome</keyword>
<sequence length="326" mass="35033">MNGHGVLPAIGLDQVGNISHAYVIKRDSRLVTYELSFGDGVLTMKIGIAGAAILVLAACSPPDDMSDNAAAAAAKSDSINAPAAADVPAPPEPPKVPDGSGVVFNDNAEVEGGAREFSYEWPKQVSAIPALAKELETQRDKALAEQKQWWAESLADCPPDFTACRNSTFELGWQVVADLPRYLSLSSGFYSYTGGAHGNSGRGSLIWDRKAGAAIDPKAMFTSLDALDAAISDTACKRLNRERSERRGGEEFRTEGEWPNQCVSMEETVMFMGSSSGQKFDRIGIYYAPYVAGAYAEGDYEFTVPVTRQIIDAVKPVYREAFAPGK</sequence>
<dbReference type="AlphaFoldDB" id="A0A547P9B6"/>
<dbReference type="InterPro" id="IPR025303">
    <property type="entry name" value="PdaC"/>
</dbReference>
<gene>
    <name evidence="3" type="ORF">FGU71_01840</name>
</gene>
<name>A0A547P9B6_9SPHN</name>
<dbReference type="Proteomes" id="UP000316343">
    <property type="component" value="Unassembled WGS sequence"/>
</dbReference>
<accession>A0A547P9B6</accession>
<evidence type="ECO:0000256" key="1">
    <source>
        <dbReference type="SAM" id="MobiDB-lite"/>
    </source>
</evidence>
<reference evidence="3 4" key="1">
    <citation type="submission" date="2019-06" db="EMBL/GenBank/DDBJ databases">
        <title>Erythrobacter insulae sp. nov., isolated from a tidal flat.</title>
        <authorList>
            <person name="Yoon J.-H."/>
        </authorList>
    </citation>
    <scope>NUCLEOTIDE SEQUENCE [LARGE SCALE GENOMIC DNA]</scope>
    <source>
        <strain evidence="3 4">JBTF-M21</strain>
    </source>
</reference>
<organism evidence="3 4">
    <name type="scientific">Erythrobacter insulae</name>
    <dbReference type="NCBI Taxonomy" id="2584124"/>
    <lineage>
        <taxon>Bacteria</taxon>
        <taxon>Pseudomonadati</taxon>
        <taxon>Pseudomonadota</taxon>
        <taxon>Alphaproteobacteria</taxon>
        <taxon>Sphingomonadales</taxon>
        <taxon>Erythrobacteraceae</taxon>
        <taxon>Erythrobacter/Porphyrobacter group</taxon>
        <taxon>Erythrobacter</taxon>
    </lineage>
</organism>
<feature type="domain" description="Deacetylase PdaC" evidence="2">
    <location>
        <begin position="116"/>
        <end position="200"/>
    </location>
</feature>
<dbReference type="Gene3D" id="3.30.565.40">
    <property type="entry name" value="Fervidobacterium nodosum Rt17-B1 like"/>
    <property type="match status" value="1"/>
</dbReference>
<dbReference type="EMBL" id="VHJK01000001">
    <property type="protein sequence ID" value="TRD10730.1"/>
    <property type="molecule type" value="Genomic_DNA"/>
</dbReference>